<dbReference type="GO" id="GO:0140575">
    <property type="term" value="F:transmembrane monodehydroascorbate reductase activity"/>
    <property type="evidence" value="ECO:0007669"/>
    <property type="project" value="InterPro"/>
</dbReference>
<feature type="region of interest" description="Disordered" evidence="11">
    <location>
        <begin position="394"/>
        <end position="419"/>
    </location>
</feature>
<dbReference type="InParanoid" id="B8LEC5"/>
<evidence type="ECO:0000256" key="11">
    <source>
        <dbReference type="SAM" id="MobiDB-lite"/>
    </source>
</evidence>
<dbReference type="STRING" id="35128.B8LEC5"/>
<feature type="compositionally biased region" description="Polar residues" evidence="11">
    <location>
        <begin position="134"/>
        <end position="149"/>
    </location>
</feature>
<dbReference type="PROSITE" id="PS50939">
    <property type="entry name" value="CYTOCHROME_B561"/>
    <property type="match status" value="1"/>
</dbReference>
<feature type="compositionally biased region" description="Polar residues" evidence="11">
    <location>
        <begin position="92"/>
        <end position="108"/>
    </location>
</feature>
<feature type="transmembrane region" description="Helical" evidence="12">
    <location>
        <begin position="361"/>
        <end position="379"/>
    </location>
</feature>
<dbReference type="HOGENOM" id="CLU_656398_0_0_1"/>
<evidence type="ECO:0000256" key="2">
    <source>
        <dbReference type="ARBA" id="ARBA00004141"/>
    </source>
</evidence>
<evidence type="ECO:0000256" key="10">
    <source>
        <dbReference type="ARBA" id="ARBA00023136"/>
    </source>
</evidence>
<dbReference type="PANTHER" id="PTHR15422:SF24">
    <property type="entry name" value="DOMON RELATED DOMAIN-CONTAINING PROTEIN"/>
    <property type="match status" value="1"/>
</dbReference>
<dbReference type="eggNOG" id="ENOG502QYE1">
    <property type="taxonomic scope" value="Eukaryota"/>
</dbReference>
<evidence type="ECO:0000259" key="13">
    <source>
        <dbReference type="PROSITE" id="PS50939"/>
    </source>
</evidence>
<keyword evidence="3" id="KW-0813">Transport</keyword>
<evidence type="ECO:0000256" key="5">
    <source>
        <dbReference type="ARBA" id="ARBA00022692"/>
    </source>
</evidence>
<dbReference type="PaxDb" id="35128-Thapsdraft807"/>
<feature type="transmembrane region" description="Helical" evidence="12">
    <location>
        <begin position="61"/>
        <end position="80"/>
    </location>
</feature>
<dbReference type="InterPro" id="IPR045150">
    <property type="entry name" value="CYB561D1/2"/>
</dbReference>
<feature type="transmembrane region" description="Helical" evidence="12">
    <location>
        <begin position="321"/>
        <end position="341"/>
    </location>
</feature>
<name>B8LEC5_THAPS</name>
<keyword evidence="8 12" id="KW-1133">Transmembrane helix</keyword>
<evidence type="ECO:0000256" key="9">
    <source>
        <dbReference type="ARBA" id="ARBA00023004"/>
    </source>
</evidence>
<dbReference type="SMART" id="SM00665">
    <property type="entry name" value="B561"/>
    <property type="match status" value="1"/>
</dbReference>
<evidence type="ECO:0000256" key="4">
    <source>
        <dbReference type="ARBA" id="ARBA00022617"/>
    </source>
</evidence>
<dbReference type="GO" id="GO:0016020">
    <property type="term" value="C:membrane"/>
    <property type="evidence" value="ECO:0007669"/>
    <property type="project" value="UniProtKB-SubCell"/>
</dbReference>
<dbReference type="Gene3D" id="1.20.120.1770">
    <property type="match status" value="1"/>
</dbReference>
<comment type="cofactor">
    <cofactor evidence="1">
        <name>heme b</name>
        <dbReference type="ChEBI" id="CHEBI:60344"/>
    </cofactor>
</comment>
<comment type="subcellular location">
    <subcellularLocation>
        <location evidence="2">Membrane</location>
        <topology evidence="2">Multi-pass membrane protein</topology>
    </subcellularLocation>
</comment>
<dbReference type="GO" id="GO:0016491">
    <property type="term" value="F:oxidoreductase activity"/>
    <property type="evidence" value="ECO:0000318"/>
    <property type="project" value="GO_Central"/>
</dbReference>
<feature type="compositionally biased region" description="Acidic residues" evidence="11">
    <location>
        <begin position="120"/>
        <end position="131"/>
    </location>
</feature>
<accession>B8LEC5</accession>
<dbReference type="EMBL" id="DS999434">
    <property type="protein sequence ID" value="EED86347.1"/>
    <property type="molecule type" value="Genomic_DNA"/>
</dbReference>
<dbReference type="GO" id="GO:0046872">
    <property type="term" value="F:metal ion binding"/>
    <property type="evidence" value="ECO:0007669"/>
    <property type="project" value="UniProtKB-KW"/>
</dbReference>
<feature type="domain" description="Cytochrome b561" evidence="13">
    <location>
        <begin position="162"/>
        <end position="382"/>
    </location>
</feature>
<evidence type="ECO:0000256" key="3">
    <source>
        <dbReference type="ARBA" id="ARBA00022448"/>
    </source>
</evidence>
<dbReference type="AlphaFoldDB" id="B8LEC5"/>
<evidence type="ECO:0000256" key="12">
    <source>
        <dbReference type="SAM" id="Phobius"/>
    </source>
</evidence>
<keyword evidence="7" id="KW-0249">Electron transport</keyword>
<keyword evidence="10 12" id="KW-0472">Membrane</keyword>
<dbReference type="PANTHER" id="PTHR15422">
    <property type="entry name" value="OS05G0565100 PROTEIN"/>
    <property type="match status" value="1"/>
</dbReference>
<dbReference type="Proteomes" id="UP000001449">
    <property type="component" value="Unassembled WGS sequence"/>
</dbReference>
<keyword evidence="15" id="KW-1185">Reference proteome</keyword>
<feature type="transmembrane region" description="Helical" evidence="12">
    <location>
        <begin position="271"/>
        <end position="289"/>
    </location>
</feature>
<evidence type="ECO:0000313" key="15">
    <source>
        <dbReference type="Proteomes" id="UP000001449"/>
    </source>
</evidence>
<feature type="compositionally biased region" description="Low complexity" evidence="11">
    <location>
        <begin position="165"/>
        <end position="191"/>
    </location>
</feature>
<dbReference type="KEGG" id="tps:THAPSDRAFT_bd807"/>
<evidence type="ECO:0000256" key="8">
    <source>
        <dbReference type="ARBA" id="ARBA00022989"/>
    </source>
</evidence>
<reference evidence="14 15" key="1">
    <citation type="journal article" date="2004" name="Science">
        <title>The genome of the diatom Thalassiosira pseudonana: ecology, evolution, and metabolism.</title>
        <authorList>
            <person name="Armbrust E.V."/>
            <person name="Berges J.A."/>
            <person name="Bowler C."/>
            <person name="Green B.R."/>
            <person name="Martinez D."/>
            <person name="Putnam N.H."/>
            <person name="Zhou S."/>
            <person name="Allen A.E."/>
            <person name="Apt K.E."/>
            <person name="Bechner M."/>
            <person name="Brzezinski M.A."/>
            <person name="Chaal B.K."/>
            <person name="Chiovitti A."/>
            <person name="Davis A.K."/>
            <person name="Demarest M.S."/>
            <person name="Detter J.C."/>
            <person name="Glavina T."/>
            <person name="Goodstein D."/>
            <person name="Hadi M.Z."/>
            <person name="Hellsten U."/>
            <person name="Hildebrand M."/>
            <person name="Jenkins B.D."/>
            <person name="Jurka J."/>
            <person name="Kapitonov V.V."/>
            <person name="Kroger N."/>
            <person name="Lau W.W."/>
            <person name="Lane T.W."/>
            <person name="Larimer F.W."/>
            <person name="Lippmeier J.C."/>
            <person name="Lucas S."/>
            <person name="Medina M."/>
            <person name="Montsant A."/>
            <person name="Obornik M."/>
            <person name="Parker M.S."/>
            <person name="Palenik B."/>
            <person name="Pazour G.J."/>
            <person name="Richardson P.M."/>
            <person name="Rynearson T.A."/>
            <person name="Saito M.A."/>
            <person name="Schwartz D.C."/>
            <person name="Thamatrakoln K."/>
            <person name="Valentin K."/>
            <person name="Vardi A."/>
            <person name="Wilkerson F.P."/>
            <person name="Rokhsar D.S."/>
        </authorList>
    </citation>
    <scope>NUCLEOTIDE SEQUENCE [LARGE SCALE GENOMIC DNA]</scope>
    <source>
        <strain evidence="14 15">CCMP1335</strain>
    </source>
</reference>
<reference evidence="14 15" key="2">
    <citation type="journal article" date="2008" name="Nature">
        <title>The Phaeodactylum genome reveals the evolutionary history of diatom genomes.</title>
        <authorList>
            <person name="Bowler C."/>
            <person name="Allen A.E."/>
            <person name="Badger J.H."/>
            <person name="Grimwood J."/>
            <person name="Jabbari K."/>
            <person name="Kuo A."/>
            <person name="Maheswari U."/>
            <person name="Martens C."/>
            <person name="Maumus F."/>
            <person name="Otillar R.P."/>
            <person name="Rayko E."/>
            <person name="Salamov A."/>
            <person name="Vandepoele K."/>
            <person name="Beszteri B."/>
            <person name="Gruber A."/>
            <person name="Heijde M."/>
            <person name="Katinka M."/>
            <person name="Mock T."/>
            <person name="Valentin K."/>
            <person name="Verret F."/>
            <person name="Berges J.A."/>
            <person name="Brownlee C."/>
            <person name="Cadoret J.P."/>
            <person name="Chiovitti A."/>
            <person name="Choi C.J."/>
            <person name="Coesel S."/>
            <person name="De Martino A."/>
            <person name="Detter J.C."/>
            <person name="Durkin C."/>
            <person name="Falciatore A."/>
            <person name="Fournet J."/>
            <person name="Haruta M."/>
            <person name="Huysman M.J."/>
            <person name="Jenkins B.D."/>
            <person name="Jiroutova K."/>
            <person name="Jorgensen R.E."/>
            <person name="Joubert Y."/>
            <person name="Kaplan A."/>
            <person name="Kroger N."/>
            <person name="Kroth P.G."/>
            <person name="La Roche J."/>
            <person name="Lindquist E."/>
            <person name="Lommer M."/>
            <person name="Martin-Jezequel V."/>
            <person name="Lopez P.J."/>
            <person name="Lucas S."/>
            <person name="Mangogna M."/>
            <person name="McGinnis K."/>
            <person name="Medlin L.K."/>
            <person name="Montsant A."/>
            <person name="Oudot-Le Secq M.P."/>
            <person name="Napoli C."/>
            <person name="Obornik M."/>
            <person name="Parker M.S."/>
            <person name="Petit J.L."/>
            <person name="Porcel B.M."/>
            <person name="Poulsen N."/>
            <person name="Robison M."/>
            <person name="Rychlewski L."/>
            <person name="Rynearson T.A."/>
            <person name="Schmutz J."/>
            <person name="Shapiro H."/>
            <person name="Siaut M."/>
            <person name="Stanley M."/>
            <person name="Sussman M.R."/>
            <person name="Taylor A.R."/>
            <person name="Vardi A."/>
            <person name="von Dassow P."/>
            <person name="Vyverman W."/>
            <person name="Willis A."/>
            <person name="Wyrwicz L.S."/>
            <person name="Rokhsar D.S."/>
            <person name="Weissenbach J."/>
            <person name="Armbrust E.V."/>
            <person name="Green B.R."/>
            <person name="Van de Peer Y."/>
            <person name="Grigoriev I.V."/>
        </authorList>
    </citation>
    <scope>NUCLEOTIDE SEQUENCE [LARGE SCALE GENOMIC DNA]</scope>
    <source>
        <strain evidence="14 15">CCMP1335</strain>
    </source>
</reference>
<keyword evidence="6" id="KW-0479">Metal-binding</keyword>
<feature type="transmembrane region" description="Helical" evidence="12">
    <location>
        <begin position="227"/>
        <end position="251"/>
    </location>
</feature>
<feature type="transmembrane region" description="Helical" evidence="12">
    <location>
        <begin position="196"/>
        <end position="220"/>
    </location>
</feature>
<protein>
    <recommendedName>
        <fullName evidence="13">Cytochrome b561 domain-containing protein</fullName>
    </recommendedName>
</protein>
<evidence type="ECO:0000256" key="6">
    <source>
        <dbReference type="ARBA" id="ARBA00022723"/>
    </source>
</evidence>
<feature type="region of interest" description="Disordered" evidence="11">
    <location>
        <begin position="89"/>
        <end position="191"/>
    </location>
</feature>
<evidence type="ECO:0000313" key="14">
    <source>
        <dbReference type="EMBL" id="EED86347.1"/>
    </source>
</evidence>
<evidence type="ECO:0000256" key="1">
    <source>
        <dbReference type="ARBA" id="ARBA00001970"/>
    </source>
</evidence>
<keyword evidence="4" id="KW-0349">Heme</keyword>
<proteinExistence type="predicted"/>
<keyword evidence="9" id="KW-0408">Iron</keyword>
<dbReference type="InterPro" id="IPR006593">
    <property type="entry name" value="Cyt_b561/ferric_Rdtase_TM"/>
</dbReference>
<organism evidence="14 15">
    <name type="scientific">Thalassiosira pseudonana</name>
    <name type="common">Marine diatom</name>
    <name type="synonym">Cyclotella nana</name>
    <dbReference type="NCBI Taxonomy" id="35128"/>
    <lineage>
        <taxon>Eukaryota</taxon>
        <taxon>Sar</taxon>
        <taxon>Stramenopiles</taxon>
        <taxon>Ochrophyta</taxon>
        <taxon>Bacillariophyta</taxon>
        <taxon>Coscinodiscophyceae</taxon>
        <taxon>Thalassiosirophycidae</taxon>
        <taxon>Thalassiosirales</taxon>
        <taxon>Thalassiosiraceae</taxon>
        <taxon>Thalassiosira</taxon>
    </lineage>
</organism>
<dbReference type="CDD" id="cd08760">
    <property type="entry name" value="Cyt_b561_FRRS1_like"/>
    <property type="match status" value="1"/>
</dbReference>
<keyword evidence="5 12" id="KW-0812">Transmembrane</keyword>
<gene>
    <name evidence="14" type="ORF">THAPSDRAFT_bd807</name>
</gene>
<sequence length="419" mass="46012">MSNVPVPRPYPHCLRYCLYRQHQHCTTPPPYPPQPFHNTGQQSSNVIMIASLKRRRSHQSIGASLVLLVAVVVALSSSSVRVHASASHAFGSPTNADVDASTNNNQQVHFGGDSQRRLQDDEEEIALEEQSSEYTTPDESASTEKSTPSIYDPDEYDAESPIGDSTPPKSSSFSSSTNISYQSTGTTTSSNKKSAWIAHGTIATLAFGLLVPTAISSALFRELLPTYWIYIHVFLNVATFALTFFTVGIAFATMNGMGDESEGHLKELHHIVGLALLLLVSFQTANGFLRPPREFVTDDEEDSTPGAIQRGMENKLTPRRLWHLVHSVNGIFLFAMGTYQVSSGLGLFAKRYGGMDWGSVYLGYIGWVAAMIVGGRVWLKLRERKRRMEDWKVDGSASGGGLWGDDAESNVGHIHSERD</sequence>
<evidence type="ECO:0000256" key="7">
    <source>
        <dbReference type="ARBA" id="ARBA00022982"/>
    </source>
</evidence>
<dbReference type="RefSeq" id="XP_002297384.1">
    <property type="nucleotide sequence ID" value="XM_002297348.1"/>
</dbReference>
<dbReference type="GeneID" id="7447704"/>